<dbReference type="CDD" id="cd07976">
    <property type="entry name" value="TFIIA_alpha_beta_like"/>
    <property type="match status" value="1"/>
</dbReference>
<dbReference type="Proteomes" id="UP000192639">
    <property type="component" value="Unassembled WGS sequence"/>
</dbReference>
<comment type="subcellular location">
    <subcellularLocation>
        <location evidence="1">Nucleus</location>
    </subcellularLocation>
</comment>
<dbReference type="SUPFAM" id="SSF50784">
    <property type="entry name" value="Transcription factor IIA (TFIIA), beta-barrel domain"/>
    <property type="match status" value="1"/>
</dbReference>
<reference evidence="6 7" key="1">
    <citation type="journal article" date="2017" name="Environ. Microbiol.">
        <title>Decay of the glycolytic pathway and adaptation to intranuclear parasitism within Enterocytozoonidae microsporidia.</title>
        <authorList>
            <person name="Wiredu Boakye D."/>
            <person name="Jaroenlak P."/>
            <person name="Prachumwat A."/>
            <person name="Williams T.A."/>
            <person name="Bateman K.S."/>
            <person name="Itsathitphaisarn O."/>
            <person name="Sritunyalucksana K."/>
            <person name="Paszkiewicz K.H."/>
            <person name="Moore K.A."/>
            <person name="Stentiford G.D."/>
            <person name="Williams B.A."/>
        </authorList>
    </citation>
    <scope>NUCLEOTIDE SEQUENCE [LARGE SCALE GENOMIC DNA]</scope>
    <source>
        <strain evidence="6 7">GB1</strain>
    </source>
</reference>
<proteinExistence type="inferred from homology"/>
<accession>A0A1Y1S6Z8</accession>
<evidence type="ECO:0000313" key="6">
    <source>
        <dbReference type="EMBL" id="ORD94213.1"/>
    </source>
</evidence>
<dbReference type="OrthoDB" id="6275927at2759"/>
<dbReference type="AlphaFoldDB" id="A0A1Y1S6Z8"/>
<evidence type="ECO:0000313" key="7">
    <source>
        <dbReference type="Proteomes" id="UP000192639"/>
    </source>
</evidence>
<name>A0A1Y1S6Z8_9MICR</name>
<evidence type="ECO:0000256" key="1">
    <source>
        <dbReference type="ARBA" id="ARBA00004123"/>
    </source>
</evidence>
<dbReference type="Pfam" id="PF03153">
    <property type="entry name" value="TFIIA"/>
    <property type="match status" value="1"/>
</dbReference>
<organism evidence="6 7">
    <name type="scientific">Enterospora canceri</name>
    <dbReference type="NCBI Taxonomy" id="1081671"/>
    <lineage>
        <taxon>Eukaryota</taxon>
        <taxon>Fungi</taxon>
        <taxon>Fungi incertae sedis</taxon>
        <taxon>Microsporidia</taxon>
        <taxon>Enterocytozoonidae</taxon>
        <taxon>Enterospora</taxon>
    </lineage>
</organism>
<evidence type="ECO:0000256" key="2">
    <source>
        <dbReference type="ARBA" id="ARBA00010059"/>
    </source>
</evidence>
<dbReference type="Gene3D" id="2.30.18.10">
    <property type="entry name" value="Transcription factor IIA (TFIIA), beta-barrel domain"/>
    <property type="match status" value="1"/>
</dbReference>
<evidence type="ECO:0000256" key="4">
    <source>
        <dbReference type="ARBA" id="ARBA00023242"/>
    </source>
</evidence>
<protein>
    <submittedName>
        <fullName evidence="6">TOA1</fullName>
    </submittedName>
</protein>
<feature type="compositionally biased region" description="Acidic residues" evidence="5">
    <location>
        <begin position="57"/>
        <end position="75"/>
    </location>
</feature>
<evidence type="ECO:0000256" key="3">
    <source>
        <dbReference type="ARBA" id="ARBA00023163"/>
    </source>
</evidence>
<sequence length="133" mass="15499">MQVNLNSKKVAYDIINEVCKEIIDDYSVNLIDSNIIYELREDWMNNFESMGLREEIKEDENESIEEEYSVSATDTEEDIDIRRAEESNSYIVCLFVKVSKSKGKWKCLFKDGFANTEGEEDQPFNNASGELEW</sequence>
<feature type="region of interest" description="Disordered" evidence="5">
    <location>
        <begin position="56"/>
        <end position="75"/>
    </location>
</feature>
<dbReference type="InterPro" id="IPR004855">
    <property type="entry name" value="TFIIA_asu/bsu"/>
</dbReference>
<dbReference type="PANTHER" id="PTHR12694">
    <property type="entry name" value="TRANSCRIPTION INITIATION FACTOR IIA SUBUNIT 1"/>
    <property type="match status" value="1"/>
</dbReference>
<dbReference type="GO" id="GO:0006367">
    <property type="term" value="P:transcription initiation at RNA polymerase II promoter"/>
    <property type="evidence" value="ECO:0007669"/>
    <property type="project" value="InterPro"/>
</dbReference>
<comment type="similarity">
    <text evidence="2">Belongs to the TFIIA subunit 1 family.</text>
</comment>
<dbReference type="GO" id="GO:0005672">
    <property type="term" value="C:transcription factor TFIIA complex"/>
    <property type="evidence" value="ECO:0007669"/>
    <property type="project" value="InterPro"/>
</dbReference>
<gene>
    <name evidence="6" type="primary">TOA1</name>
    <name evidence="6" type="ORF">ECANGB1_1024</name>
</gene>
<keyword evidence="7" id="KW-1185">Reference proteome</keyword>
<dbReference type="PANTHER" id="PTHR12694:SF8">
    <property type="entry name" value="TRANSCRIPTION INITIATION FACTOR IIA SUBUNIT 1"/>
    <property type="match status" value="1"/>
</dbReference>
<comment type="caution">
    <text evidence="6">The sequence shown here is derived from an EMBL/GenBank/DDBJ whole genome shotgun (WGS) entry which is preliminary data.</text>
</comment>
<dbReference type="VEuPathDB" id="MicrosporidiaDB:ECANGB1_1024"/>
<keyword evidence="3" id="KW-0804">Transcription</keyword>
<evidence type="ECO:0000256" key="5">
    <source>
        <dbReference type="SAM" id="MobiDB-lite"/>
    </source>
</evidence>
<keyword evidence="4" id="KW-0539">Nucleus</keyword>
<dbReference type="EMBL" id="LWDP01000029">
    <property type="protein sequence ID" value="ORD94213.1"/>
    <property type="molecule type" value="Genomic_DNA"/>
</dbReference>
<dbReference type="InterPro" id="IPR009088">
    <property type="entry name" value="TFIIA_b-brl"/>
</dbReference>